<dbReference type="AlphaFoldDB" id="A0A3G6JBY4"/>
<accession>A0A3G6JBY4</accession>
<sequence>MTTTNSNHAKTPEQHTPEPVTAQRVTAALTSLGITSETVTDPVNGQPVDGAMIQGYTCSWLLFPQHLLIRLDSDTGESIAELPEPDWYLACNSHNSQAVHSRAAVIIANDKSLHIRLDCETSIGAGLTDEQLLTVLAGQISALLNGQRALPQRNPRTAGPA</sequence>
<dbReference type="RefSeq" id="WP_123928059.1">
    <property type="nucleotide sequence ID" value="NZ_CP033896.1"/>
</dbReference>
<protein>
    <recommendedName>
        <fullName evidence="4">YbjN domain-containing protein</fullName>
    </recommendedName>
</protein>
<keyword evidence="3" id="KW-1185">Reference proteome</keyword>
<evidence type="ECO:0008006" key="4">
    <source>
        <dbReference type="Google" id="ProtNLM"/>
    </source>
</evidence>
<evidence type="ECO:0000256" key="1">
    <source>
        <dbReference type="SAM" id="MobiDB-lite"/>
    </source>
</evidence>
<gene>
    <name evidence="2" type="ORF">CCHOA_06325</name>
</gene>
<organism evidence="2 3">
    <name type="scientific">Corynebacterium choanae</name>
    <dbReference type="NCBI Taxonomy" id="1862358"/>
    <lineage>
        <taxon>Bacteria</taxon>
        <taxon>Bacillati</taxon>
        <taxon>Actinomycetota</taxon>
        <taxon>Actinomycetes</taxon>
        <taxon>Mycobacteriales</taxon>
        <taxon>Corynebacteriaceae</taxon>
        <taxon>Corynebacterium</taxon>
    </lineage>
</organism>
<dbReference type="Proteomes" id="UP000269019">
    <property type="component" value="Chromosome"/>
</dbReference>
<evidence type="ECO:0000313" key="3">
    <source>
        <dbReference type="Proteomes" id="UP000269019"/>
    </source>
</evidence>
<reference evidence="2 3" key="1">
    <citation type="submission" date="2018-11" db="EMBL/GenBank/DDBJ databases">
        <authorList>
            <person name="Kleinhagauer T."/>
            <person name="Glaeser S.P."/>
            <person name="Spergser J."/>
            <person name="Ruckert C."/>
            <person name="Kaempfer P."/>
            <person name="Busse H.-J."/>
        </authorList>
    </citation>
    <scope>NUCLEOTIDE SEQUENCE [LARGE SCALE GENOMIC DNA]</scope>
    <source>
        <strain evidence="2 3">200CH</strain>
    </source>
</reference>
<dbReference type="KEGG" id="ccho:CCHOA_06325"/>
<name>A0A3G6JBY4_9CORY</name>
<evidence type="ECO:0000313" key="2">
    <source>
        <dbReference type="EMBL" id="AZA13664.1"/>
    </source>
</evidence>
<proteinExistence type="predicted"/>
<feature type="region of interest" description="Disordered" evidence="1">
    <location>
        <begin position="1"/>
        <end position="20"/>
    </location>
</feature>
<dbReference type="EMBL" id="CP033896">
    <property type="protein sequence ID" value="AZA13664.1"/>
    <property type="molecule type" value="Genomic_DNA"/>
</dbReference>